<proteinExistence type="predicted"/>
<dbReference type="RefSeq" id="WP_007469792.1">
    <property type="nucleotide sequence ID" value="NZ_KI391953.1"/>
</dbReference>
<feature type="transmembrane region" description="Helical" evidence="2">
    <location>
        <begin position="134"/>
        <end position="154"/>
    </location>
</feature>
<evidence type="ECO:0000313" key="4">
    <source>
        <dbReference type="Proteomes" id="UP000004816"/>
    </source>
</evidence>
<organism evidence="3 4">
    <name type="scientific">Segniliparus rugosus (strain ATCC BAA-974 / DSM 45345 / CCUG 50838 / CIP 108380 / JCM 13579 / CDC 945)</name>
    <dbReference type="NCBI Taxonomy" id="679197"/>
    <lineage>
        <taxon>Bacteria</taxon>
        <taxon>Bacillati</taxon>
        <taxon>Actinomycetota</taxon>
        <taxon>Actinomycetes</taxon>
        <taxon>Mycobacteriales</taxon>
        <taxon>Segniliparaceae</taxon>
        <taxon>Segniliparus</taxon>
    </lineage>
</organism>
<feature type="region of interest" description="Disordered" evidence="1">
    <location>
        <begin position="96"/>
        <end position="119"/>
    </location>
</feature>
<name>E5XQW1_SEGRC</name>
<keyword evidence="2" id="KW-0812">Transmembrane</keyword>
<evidence type="ECO:0000256" key="1">
    <source>
        <dbReference type="SAM" id="MobiDB-lite"/>
    </source>
</evidence>
<protein>
    <submittedName>
        <fullName evidence="3">Uncharacterized protein</fullName>
    </submittedName>
</protein>
<evidence type="ECO:0000313" key="3">
    <source>
        <dbReference type="EMBL" id="EFV13252.1"/>
    </source>
</evidence>
<keyword evidence="4" id="KW-1185">Reference proteome</keyword>
<dbReference type="Proteomes" id="UP000004816">
    <property type="component" value="Unassembled WGS sequence"/>
</dbReference>
<evidence type="ECO:0000256" key="2">
    <source>
        <dbReference type="SAM" id="Phobius"/>
    </source>
</evidence>
<sequence length="315" mass="35094">MTEPLKPRSPQWLLLPRSAQGRRKYVGWVGLSRSIFLFFLVPFSLSALVFVYSAEGRKNEAGQLWGFLALSAVPSLCTVLFFVNRFRQRPRGLRTLPPLRPLGEPQRDHHASARTGPAGVRYPLRSADIQMKNVGRLLAAALLATLGALLFFGAEGEWTRRAGAGLVHWYGGLTILVGAVGALVVLVAWFRGAGRSSFAIVAAPSGIWLPSALRHEPVFWDDIAAFQRQSLALSYRARPDWDESRALLSWQWETEKCEVDVLAIIGADGEAAAYLPLDELPDPERFVRQVETIWRDPVLRAELDSEEAARRLQNL</sequence>
<dbReference type="EMBL" id="ACZI02000002">
    <property type="protein sequence ID" value="EFV13252.1"/>
    <property type="molecule type" value="Genomic_DNA"/>
</dbReference>
<keyword evidence="2" id="KW-1133">Transmembrane helix</keyword>
<feature type="transmembrane region" description="Helical" evidence="2">
    <location>
        <begin position="25"/>
        <end position="52"/>
    </location>
</feature>
<feature type="transmembrane region" description="Helical" evidence="2">
    <location>
        <begin position="166"/>
        <end position="190"/>
    </location>
</feature>
<accession>E5XQW1</accession>
<feature type="transmembrane region" description="Helical" evidence="2">
    <location>
        <begin position="64"/>
        <end position="84"/>
    </location>
</feature>
<dbReference type="STRING" id="679197.HMPREF9336_01914"/>
<comment type="caution">
    <text evidence="3">The sequence shown here is derived from an EMBL/GenBank/DDBJ whole genome shotgun (WGS) entry which is preliminary data.</text>
</comment>
<gene>
    <name evidence="3" type="ORF">HMPREF9336_01914</name>
</gene>
<keyword evidence="2" id="KW-0472">Membrane</keyword>
<dbReference type="AlphaFoldDB" id="E5XQW1"/>
<reference evidence="3 4" key="1">
    <citation type="journal article" date="2011" name="Stand. Genomic Sci.">
        <title>High quality draft genome sequence of Segniliparus rugosus CDC 945(T)= (ATCC BAA-974(T)).</title>
        <authorList>
            <person name="Earl A.M."/>
            <person name="Desjardins C.A."/>
            <person name="Fitzgerald M.G."/>
            <person name="Arachchi H.M."/>
            <person name="Zeng Q."/>
            <person name="Mehta T."/>
            <person name="Griggs A."/>
            <person name="Birren B.W."/>
            <person name="Toney N.C."/>
            <person name="Carr J."/>
            <person name="Posey J."/>
            <person name="Butler W.R."/>
        </authorList>
    </citation>
    <scope>NUCLEOTIDE SEQUENCE [LARGE SCALE GENOMIC DNA]</scope>
    <source>
        <strain evidence="4">ATCC BAA-974 / DSM 45345 / CCUG 50838 / CIP 108380 / JCM 13579 / CDC 945</strain>
    </source>
</reference>
<dbReference type="HOGENOM" id="CLU_882479_0_0_11"/>